<dbReference type="Pfam" id="PF07963">
    <property type="entry name" value="N_methyl"/>
    <property type="match status" value="1"/>
</dbReference>
<name>A0ABP9VIZ5_9DEIO</name>
<dbReference type="InterPro" id="IPR012902">
    <property type="entry name" value="N_methyl_site"/>
</dbReference>
<dbReference type="PROSITE" id="PS00409">
    <property type="entry name" value="PROKAR_NTER_METHYL"/>
    <property type="match status" value="1"/>
</dbReference>
<dbReference type="InterPro" id="IPR000983">
    <property type="entry name" value="Bac_GSPG_pilin"/>
</dbReference>
<keyword evidence="8" id="KW-0998">Cell outer membrane</keyword>
<keyword evidence="6 9" id="KW-1133">Transmembrane helix</keyword>
<sequence>MQNSTQGFTLIELLIVIAIIGILAAVLIPNLLNARKAANDSSTQSYLRNAVTAAESYRANNPTDTTTLAATAGVDCFDANLSGGSLPTSTTTCKVRQTANSTYGYAISSTGNVYQFDGSTVKKVATGTTFPASMQ</sequence>
<keyword evidence="7 9" id="KW-0472">Membrane</keyword>
<dbReference type="EMBL" id="BAABRN010000046">
    <property type="protein sequence ID" value="GAA5503348.1"/>
    <property type="molecule type" value="Genomic_DNA"/>
</dbReference>
<dbReference type="Gene3D" id="3.30.700.10">
    <property type="entry name" value="Glycoprotein, Type 4 Pilin"/>
    <property type="match status" value="1"/>
</dbReference>
<evidence type="ECO:0000256" key="5">
    <source>
        <dbReference type="ARBA" id="ARBA00022764"/>
    </source>
</evidence>
<evidence type="ECO:0000256" key="6">
    <source>
        <dbReference type="ARBA" id="ARBA00022989"/>
    </source>
</evidence>
<keyword evidence="12" id="KW-1185">Reference proteome</keyword>
<dbReference type="InterPro" id="IPR045584">
    <property type="entry name" value="Pilin-like"/>
</dbReference>
<accession>A0ABP9VIZ5</accession>
<evidence type="ECO:0000256" key="3">
    <source>
        <dbReference type="ARBA" id="ARBA00022481"/>
    </source>
</evidence>
<evidence type="ECO:0000256" key="9">
    <source>
        <dbReference type="SAM" id="Phobius"/>
    </source>
</evidence>
<evidence type="ECO:0000256" key="2">
    <source>
        <dbReference type="ARBA" id="ARBA00004418"/>
    </source>
</evidence>
<comment type="subcellular location">
    <subcellularLocation>
        <location evidence="1">Cell outer membrane</location>
        <topology evidence="1">Single-pass membrane protein</topology>
    </subcellularLocation>
    <subcellularLocation>
        <location evidence="2">Periplasm</location>
    </subcellularLocation>
</comment>
<dbReference type="PANTHER" id="PTHR30093">
    <property type="entry name" value="GENERAL SECRETION PATHWAY PROTEIN G"/>
    <property type="match status" value="1"/>
</dbReference>
<comment type="caution">
    <text evidence="11">The sequence shown here is derived from an EMBL/GenBank/DDBJ whole genome shotgun (WGS) entry which is preliminary data.</text>
</comment>
<evidence type="ECO:0000256" key="8">
    <source>
        <dbReference type="ARBA" id="ARBA00023237"/>
    </source>
</evidence>
<protein>
    <recommendedName>
        <fullName evidence="10">Pilin A4 domain-containing protein</fullName>
    </recommendedName>
</protein>
<dbReference type="NCBIfam" id="TIGR02532">
    <property type="entry name" value="IV_pilin_GFxxxE"/>
    <property type="match status" value="1"/>
</dbReference>
<feature type="domain" description="Pilin A4" evidence="10">
    <location>
        <begin position="39"/>
        <end position="123"/>
    </location>
</feature>
<dbReference type="InterPro" id="IPR041050">
    <property type="entry name" value="PilA4"/>
</dbReference>
<proteinExistence type="predicted"/>
<dbReference type="PANTHER" id="PTHR30093:SF44">
    <property type="entry name" value="TYPE II SECRETION SYSTEM CORE PROTEIN G"/>
    <property type="match status" value="1"/>
</dbReference>
<reference evidence="11 12" key="1">
    <citation type="submission" date="2024-02" db="EMBL/GenBank/DDBJ databases">
        <title>Deinococcus xinjiangensis NBRC 107630.</title>
        <authorList>
            <person name="Ichikawa N."/>
            <person name="Katano-Makiyama Y."/>
            <person name="Hidaka K."/>
        </authorList>
    </citation>
    <scope>NUCLEOTIDE SEQUENCE [LARGE SCALE GENOMIC DNA]</scope>
    <source>
        <strain evidence="11 12">NBRC 107630</strain>
    </source>
</reference>
<feature type="transmembrane region" description="Helical" evidence="9">
    <location>
        <begin position="6"/>
        <end position="28"/>
    </location>
</feature>
<dbReference type="PRINTS" id="PR00813">
    <property type="entry name" value="BCTERIALGSPG"/>
</dbReference>
<evidence type="ECO:0000313" key="12">
    <source>
        <dbReference type="Proteomes" id="UP001458946"/>
    </source>
</evidence>
<evidence type="ECO:0000313" key="11">
    <source>
        <dbReference type="EMBL" id="GAA5503348.1"/>
    </source>
</evidence>
<gene>
    <name evidence="11" type="ORF">Dxin01_03105</name>
</gene>
<dbReference type="Pfam" id="PF18682">
    <property type="entry name" value="PilA4"/>
    <property type="match status" value="1"/>
</dbReference>
<keyword evidence="3" id="KW-0488">Methylation</keyword>
<dbReference type="RefSeq" id="WP_353543318.1">
    <property type="nucleotide sequence ID" value="NZ_BAABRN010000046.1"/>
</dbReference>
<keyword evidence="5" id="KW-0574">Periplasm</keyword>
<evidence type="ECO:0000256" key="1">
    <source>
        <dbReference type="ARBA" id="ARBA00004203"/>
    </source>
</evidence>
<keyword evidence="4 9" id="KW-0812">Transmembrane</keyword>
<dbReference type="Proteomes" id="UP001458946">
    <property type="component" value="Unassembled WGS sequence"/>
</dbReference>
<organism evidence="11 12">
    <name type="scientific">Deinococcus xinjiangensis</name>
    <dbReference type="NCBI Taxonomy" id="457454"/>
    <lineage>
        <taxon>Bacteria</taxon>
        <taxon>Thermotogati</taxon>
        <taxon>Deinococcota</taxon>
        <taxon>Deinococci</taxon>
        <taxon>Deinococcales</taxon>
        <taxon>Deinococcaceae</taxon>
        <taxon>Deinococcus</taxon>
    </lineage>
</organism>
<evidence type="ECO:0000259" key="10">
    <source>
        <dbReference type="Pfam" id="PF18682"/>
    </source>
</evidence>
<evidence type="ECO:0000256" key="4">
    <source>
        <dbReference type="ARBA" id="ARBA00022692"/>
    </source>
</evidence>
<evidence type="ECO:0000256" key="7">
    <source>
        <dbReference type="ARBA" id="ARBA00023136"/>
    </source>
</evidence>
<dbReference type="SUPFAM" id="SSF54523">
    <property type="entry name" value="Pili subunits"/>
    <property type="match status" value="1"/>
</dbReference>